<keyword evidence="1" id="KW-0812">Transmembrane</keyword>
<dbReference type="PANTHER" id="PTHR36216">
    <property type="entry name" value="TRANSCRIPTIONAL REGULATOR, TRMB"/>
    <property type="match status" value="1"/>
</dbReference>
<proteinExistence type="predicted"/>
<feature type="domain" description="HVO-0163 N-terminal HTH" evidence="2">
    <location>
        <begin position="94"/>
        <end position="162"/>
    </location>
</feature>
<evidence type="ECO:0000313" key="4">
    <source>
        <dbReference type="Proteomes" id="UP001218895"/>
    </source>
</evidence>
<dbReference type="RefSeq" id="WP_278099500.1">
    <property type="nucleotide sequence ID" value="NZ_CP091092.1"/>
</dbReference>
<sequence>MQTADFFFILFVLSIFTAGAQAATGGYTISPHTDFPALIESGLVDSSGADSTITFWQLPLWIQIFYVAGILAAFLGLFKVFPIVLAKVGGILENENRKNIYEYISQNPGSNIADISASLHINRGSVKYHLSRLGLENRVVSLRAGKYKRLYQNSKTYDKYEKIIISCLRNETGKKLLVSILENPGITNQALSERFDLSKSTIHWYLENFCRLDIITPVTDGKYKKWFIKPVVRRTLKKTIYLRDIH</sequence>
<dbReference type="EMBL" id="CP091092">
    <property type="protein sequence ID" value="WFN36664.1"/>
    <property type="molecule type" value="Genomic_DNA"/>
</dbReference>
<evidence type="ECO:0000256" key="1">
    <source>
        <dbReference type="SAM" id="Phobius"/>
    </source>
</evidence>
<dbReference type="Pfam" id="PF24266">
    <property type="entry name" value="HTH_HVO_0163_N"/>
    <property type="match status" value="1"/>
</dbReference>
<accession>A0AAF0FX58</accession>
<gene>
    <name evidence="3" type="ORF">L1994_11050</name>
</gene>
<keyword evidence="1" id="KW-0472">Membrane</keyword>
<dbReference type="InterPro" id="IPR011991">
    <property type="entry name" value="ArsR-like_HTH"/>
</dbReference>
<dbReference type="InterPro" id="IPR036390">
    <property type="entry name" value="WH_DNA-bd_sf"/>
</dbReference>
<protein>
    <submittedName>
        <fullName evidence="3">Winged helix-turn-helix transcriptional regulator</fullName>
    </submittedName>
</protein>
<dbReference type="KEGG" id="manq:L1994_11050"/>
<evidence type="ECO:0000313" key="3">
    <source>
        <dbReference type="EMBL" id="WFN36664.1"/>
    </source>
</evidence>
<dbReference type="Proteomes" id="UP001218895">
    <property type="component" value="Chromosome"/>
</dbReference>
<keyword evidence="1" id="KW-1133">Transmembrane helix</keyword>
<dbReference type="InterPro" id="IPR036388">
    <property type="entry name" value="WH-like_DNA-bd_sf"/>
</dbReference>
<keyword evidence="4" id="KW-1185">Reference proteome</keyword>
<organism evidence="3 4">
    <name type="scientific">Methanomicrobium antiquum</name>
    <dbReference type="NCBI Taxonomy" id="487686"/>
    <lineage>
        <taxon>Archaea</taxon>
        <taxon>Methanobacteriati</taxon>
        <taxon>Methanobacteriota</taxon>
        <taxon>Stenosarchaea group</taxon>
        <taxon>Methanomicrobia</taxon>
        <taxon>Methanomicrobiales</taxon>
        <taxon>Methanomicrobiaceae</taxon>
        <taxon>Methanomicrobium</taxon>
    </lineage>
</organism>
<dbReference type="InterPro" id="IPR056504">
    <property type="entry name" value="HTH_HVO_0163_N"/>
</dbReference>
<reference evidence="3" key="1">
    <citation type="submission" date="2022-01" db="EMBL/GenBank/DDBJ databases">
        <title>Complete genome of Methanomicrobium antiquum DSM 21220.</title>
        <authorList>
            <person name="Chen S.-C."/>
            <person name="You Y.-T."/>
            <person name="Zhou Y.-Z."/>
            <person name="Lai M.-C."/>
        </authorList>
    </citation>
    <scope>NUCLEOTIDE SEQUENCE</scope>
    <source>
        <strain evidence="3">DSM 21220</strain>
    </source>
</reference>
<dbReference type="AlphaFoldDB" id="A0AAF0FX58"/>
<evidence type="ECO:0000259" key="2">
    <source>
        <dbReference type="Pfam" id="PF24266"/>
    </source>
</evidence>
<dbReference type="CDD" id="cd00090">
    <property type="entry name" value="HTH_ARSR"/>
    <property type="match status" value="1"/>
</dbReference>
<dbReference type="SUPFAM" id="SSF46785">
    <property type="entry name" value="Winged helix' DNA-binding domain"/>
    <property type="match status" value="2"/>
</dbReference>
<feature type="transmembrane region" description="Helical" evidence="1">
    <location>
        <begin position="60"/>
        <end position="78"/>
    </location>
</feature>
<dbReference type="PANTHER" id="PTHR36216:SF1">
    <property type="entry name" value="HTH ARSR-TYPE DOMAIN-CONTAINING PROTEIN"/>
    <property type="match status" value="1"/>
</dbReference>
<dbReference type="GeneID" id="79950944"/>
<name>A0AAF0FX58_9EURY</name>
<dbReference type="Gene3D" id="1.10.10.10">
    <property type="entry name" value="Winged helix-like DNA-binding domain superfamily/Winged helix DNA-binding domain"/>
    <property type="match status" value="2"/>
</dbReference>
<dbReference type="Pfam" id="PF13412">
    <property type="entry name" value="HTH_24"/>
    <property type="match status" value="1"/>
</dbReference>